<name>V5SFI1_9HYPH</name>
<organism evidence="3 4">
    <name type="scientific">Hyphomicrobium nitrativorans NL23</name>
    <dbReference type="NCBI Taxonomy" id="1029756"/>
    <lineage>
        <taxon>Bacteria</taxon>
        <taxon>Pseudomonadati</taxon>
        <taxon>Pseudomonadota</taxon>
        <taxon>Alphaproteobacteria</taxon>
        <taxon>Hyphomicrobiales</taxon>
        <taxon>Hyphomicrobiaceae</taxon>
        <taxon>Hyphomicrobium</taxon>
    </lineage>
</organism>
<evidence type="ECO:0000313" key="4">
    <source>
        <dbReference type="Proteomes" id="UP000018542"/>
    </source>
</evidence>
<evidence type="ECO:0000259" key="2">
    <source>
        <dbReference type="Pfam" id="PF06904"/>
    </source>
</evidence>
<keyword evidence="4" id="KW-1185">Reference proteome</keyword>
<dbReference type="HOGENOM" id="CLU_043272_2_1_5"/>
<dbReference type="Proteomes" id="UP000018542">
    <property type="component" value="Chromosome"/>
</dbReference>
<dbReference type="KEGG" id="hni:W911_16465"/>
<feature type="signal peptide" evidence="1">
    <location>
        <begin position="1"/>
        <end position="27"/>
    </location>
</feature>
<dbReference type="Pfam" id="PF06904">
    <property type="entry name" value="Extensin-like_C"/>
    <property type="match status" value="1"/>
</dbReference>
<sequence length="221" mass="24381">MRLSRVLVLPVLVPALLSACSSGPNFVAQYEPWRDQEESACIASGVLQRTTYLSSRSALGGPGMCGTERPYEVTAVDDGRVRIKPAALLRCPMIPQIERWIREHVSPAALYHFGAEVEEISTAGSYNCRPINHKSGGKLSEHGYANALDVTGFVLSNGERVSLVRHWNGNQAQRAFLRAAHHGACQHFTTVLGPEYNRAHRDHFHVDLARRGRDGLGRVCK</sequence>
<feature type="domain" description="Extensin-like C-terminal" evidence="2">
    <location>
        <begin position="40"/>
        <end position="220"/>
    </location>
</feature>
<gene>
    <name evidence="3" type="ORF">W911_16465</name>
</gene>
<feature type="chain" id="PRO_5004740668" evidence="1">
    <location>
        <begin position="28"/>
        <end position="221"/>
    </location>
</feature>
<accession>V5SFI1</accession>
<dbReference type="InterPro" id="IPR009683">
    <property type="entry name" value="Extensin-like_C"/>
</dbReference>
<dbReference type="RefSeq" id="WP_023788591.1">
    <property type="nucleotide sequence ID" value="NC_022997.1"/>
</dbReference>
<dbReference type="AlphaFoldDB" id="V5SFI1"/>
<keyword evidence="1" id="KW-0732">Signal</keyword>
<evidence type="ECO:0000256" key="1">
    <source>
        <dbReference type="SAM" id="SignalP"/>
    </source>
</evidence>
<dbReference type="OrthoDB" id="9809788at2"/>
<dbReference type="PROSITE" id="PS51257">
    <property type="entry name" value="PROKAR_LIPOPROTEIN"/>
    <property type="match status" value="1"/>
</dbReference>
<dbReference type="STRING" id="1029756.W911_16465"/>
<evidence type="ECO:0000313" key="3">
    <source>
        <dbReference type="EMBL" id="AHB49641.1"/>
    </source>
</evidence>
<protein>
    <submittedName>
        <fullName evidence="3">Extensin</fullName>
    </submittedName>
</protein>
<proteinExistence type="predicted"/>
<dbReference type="EMBL" id="CP006912">
    <property type="protein sequence ID" value="AHB49641.1"/>
    <property type="molecule type" value="Genomic_DNA"/>
</dbReference>
<dbReference type="PATRIC" id="fig|1029756.8.peg.3430"/>
<reference evidence="3 4" key="1">
    <citation type="journal article" date="2014" name="Genome Announc.">
        <title>Complete Genome Sequence of Hyphomicrobium nitrativorans Strain NL23, a Denitrifying Bacterium Isolated from Biofilm of a Methanol-Fed Denitrification System Treating Seawater at the Montreal Biodome.</title>
        <authorList>
            <person name="Martineau C."/>
            <person name="Villeneuve C."/>
            <person name="Mauffrey F."/>
            <person name="Villemur R."/>
        </authorList>
    </citation>
    <scope>NUCLEOTIDE SEQUENCE [LARGE SCALE GENOMIC DNA]</scope>
    <source>
        <strain evidence="3">NL23</strain>
    </source>
</reference>